<dbReference type="EMBL" id="JARQGV010000004">
    <property type="protein sequence ID" value="MDT2250190.1"/>
    <property type="molecule type" value="Genomic_DNA"/>
</dbReference>
<dbReference type="AlphaFoldDB" id="A0AAP5JQK4"/>
<comment type="caution">
    <text evidence="1">The sequence shown here is derived from an EMBL/GenBank/DDBJ whole genome shotgun (WGS) entry which is preliminary data.</text>
</comment>
<gene>
    <name evidence="1" type="ORF">P7H09_02045</name>
</gene>
<dbReference type="RefSeq" id="WP_268589456.1">
    <property type="nucleotide sequence ID" value="NZ_JAMDNE010000058.1"/>
</dbReference>
<name>A0AAP5JQK4_9BACL</name>
<organism evidence="1 2">
    <name type="scientific">Paenibacillus larvae</name>
    <dbReference type="NCBI Taxonomy" id="1464"/>
    <lineage>
        <taxon>Bacteria</taxon>
        <taxon>Bacillati</taxon>
        <taxon>Bacillota</taxon>
        <taxon>Bacilli</taxon>
        <taxon>Bacillales</taxon>
        <taxon>Paenibacillaceae</taxon>
        <taxon>Paenibacillus</taxon>
    </lineage>
</organism>
<proteinExistence type="predicted"/>
<sequence length="42" mass="4460">MSVFQLVAAVYKAGELTRETNFTQKLSVQAGGVYPSASAQNP</sequence>
<evidence type="ECO:0000313" key="2">
    <source>
        <dbReference type="Proteomes" id="UP001259239"/>
    </source>
</evidence>
<protein>
    <submittedName>
        <fullName evidence="1">Uncharacterized protein</fullName>
    </submittedName>
</protein>
<reference evidence="1" key="2">
    <citation type="submission" date="2023-03" db="EMBL/GenBank/DDBJ databases">
        <authorList>
            <person name="Obshta O."/>
            <person name="Zabrodski M.W."/>
            <person name="Soomro T."/>
            <person name="Wilson G."/>
            <person name="Masood F."/>
            <person name="Thebeau J."/>
            <person name="Bezerra Da Silva M.C."/>
            <person name="Raza F."/>
            <person name="Biganski S."/>
            <person name="Jose M."/>
            <person name="Camilli M."/>
            <person name="Kozii I.V."/>
            <person name="Kozii R.V."/>
            <person name="Simko E."/>
            <person name="Wood S.C."/>
        </authorList>
    </citation>
    <scope>NUCLEOTIDE SEQUENCE</scope>
    <source>
        <strain evidence="1">PL001</strain>
    </source>
</reference>
<reference evidence="1" key="1">
    <citation type="journal article" date="2023" name="J. Vet. Diagn. Invest.">
        <title>Oxytetracycline-resistant Paenibacillus larvae identified in commercial beekeeping operations in Saskatchewan using pooled honey sampling.</title>
        <authorList>
            <person name="Obshta O."/>
            <person name="Zabrodski M.W."/>
            <person name="Soomro T."/>
            <person name="Wilson G."/>
            <person name="Masood F."/>
            <person name="Thebeau J."/>
            <person name="Silva M.C.B."/>
            <person name="Biganski S."/>
            <person name="Kozii I.V."/>
            <person name="Koziy R.V."/>
            <person name="Raza M.F."/>
            <person name="Jose M.S."/>
            <person name="Simko E."/>
            <person name="Wood S.C."/>
        </authorList>
    </citation>
    <scope>NUCLEOTIDE SEQUENCE</scope>
    <source>
        <strain evidence="1">PL001</strain>
    </source>
</reference>
<accession>A0AAP5JQK4</accession>
<dbReference type="Proteomes" id="UP001259239">
    <property type="component" value="Unassembled WGS sequence"/>
</dbReference>
<evidence type="ECO:0000313" key="1">
    <source>
        <dbReference type="EMBL" id="MDT2250190.1"/>
    </source>
</evidence>